<dbReference type="InterPro" id="IPR018531">
    <property type="entry name" value="DUF1993"/>
</dbReference>
<name>A0A4U0V9T8_9PEZI</name>
<dbReference type="AlphaFoldDB" id="A0A4U0V9T8"/>
<dbReference type="STRING" id="329885.A0A4U0V9T8"/>
<reference evidence="1 2" key="1">
    <citation type="submission" date="2017-03" db="EMBL/GenBank/DDBJ databases">
        <title>Genomes of endolithic fungi from Antarctica.</title>
        <authorList>
            <person name="Coleine C."/>
            <person name="Masonjones S."/>
            <person name="Stajich J.E."/>
        </authorList>
    </citation>
    <scope>NUCLEOTIDE SEQUENCE [LARGE SCALE GENOMIC DNA]</scope>
    <source>
        <strain evidence="1 2">CCFEE 5311</strain>
    </source>
</reference>
<dbReference type="OrthoDB" id="3724345at2759"/>
<evidence type="ECO:0000313" key="1">
    <source>
        <dbReference type="EMBL" id="TKA45668.1"/>
    </source>
</evidence>
<evidence type="ECO:0000313" key="2">
    <source>
        <dbReference type="Proteomes" id="UP000310066"/>
    </source>
</evidence>
<comment type="caution">
    <text evidence="1">The sequence shown here is derived from an EMBL/GenBank/DDBJ whole genome shotgun (WGS) entry which is preliminary data.</text>
</comment>
<organism evidence="1 2">
    <name type="scientific">Friedmanniomyces endolithicus</name>
    <dbReference type="NCBI Taxonomy" id="329885"/>
    <lineage>
        <taxon>Eukaryota</taxon>
        <taxon>Fungi</taxon>
        <taxon>Dikarya</taxon>
        <taxon>Ascomycota</taxon>
        <taxon>Pezizomycotina</taxon>
        <taxon>Dothideomycetes</taxon>
        <taxon>Dothideomycetidae</taxon>
        <taxon>Mycosphaerellales</taxon>
        <taxon>Teratosphaeriaceae</taxon>
        <taxon>Friedmanniomyces</taxon>
    </lineage>
</organism>
<dbReference type="PANTHER" id="PTHR36922">
    <property type="entry name" value="BLL2446 PROTEIN"/>
    <property type="match status" value="1"/>
</dbReference>
<sequence>MPSLYDMSIPMLVRALERQQALMKIAEKHCEDKKVSPETLLKASLAEDMKPFPFQIQTISNTAKFVAVRVGGLENEPWEDNETTFAQLHERLEKTLAFLKKAKPEQFEGKDDAEVTMKAGTNEFKFTSLSYLQVFAIPNFFFHHMAAYAILRNQGVPVGKFDYLGRDTGK</sequence>
<dbReference type="Gene3D" id="1.20.120.450">
    <property type="entry name" value="dinb family like domain"/>
    <property type="match status" value="1"/>
</dbReference>
<dbReference type="SUPFAM" id="SSF109854">
    <property type="entry name" value="DinB/YfiT-like putative metalloenzymes"/>
    <property type="match status" value="1"/>
</dbReference>
<proteinExistence type="predicted"/>
<dbReference type="EMBL" id="NAJP01000011">
    <property type="protein sequence ID" value="TKA45668.1"/>
    <property type="molecule type" value="Genomic_DNA"/>
</dbReference>
<evidence type="ECO:0008006" key="3">
    <source>
        <dbReference type="Google" id="ProtNLM"/>
    </source>
</evidence>
<gene>
    <name evidence="1" type="ORF">B0A54_04207</name>
</gene>
<dbReference type="InterPro" id="IPR034660">
    <property type="entry name" value="DinB/YfiT-like"/>
</dbReference>
<protein>
    <recommendedName>
        <fullName evidence="3">DUF1993 domain-containing protein</fullName>
    </recommendedName>
</protein>
<dbReference type="PANTHER" id="PTHR36922:SF1">
    <property type="entry name" value="DUF1993 DOMAIN-CONTAINING PROTEIN"/>
    <property type="match status" value="1"/>
</dbReference>
<dbReference type="Pfam" id="PF09351">
    <property type="entry name" value="DUF1993"/>
    <property type="match status" value="1"/>
</dbReference>
<accession>A0A4U0V9T8</accession>
<dbReference type="Proteomes" id="UP000310066">
    <property type="component" value="Unassembled WGS sequence"/>
</dbReference>